<accession>U6H789</accession>
<gene>
    <name evidence="3" type="ORF">EPH_0069640</name>
</gene>
<evidence type="ECO:0000313" key="3">
    <source>
        <dbReference type="EMBL" id="CDI86539.1"/>
    </source>
</evidence>
<feature type="signal peptide" evidence="2">
    <location>
        <begin position="1"/>
        <end position="24"/>
    </location>
</feature>
<dbReference type="Proteomes" id="UP000018201">
    <property type="component" value="Unassembled WGS sequence"/>
</dbReference>
<dbReference type="EMBL" id="HG695544">
    <property type="protein sequence ID" value="CDI86539.1"/>
    <property type="molecule type" value="Genomic_DNA"/>
</dbReference>
<reference evidence="3" key="1">
    <citation type="submission" date="2013-10" db="EMBL/GenBank/DDBJ databases">
        <title>Genomic analysis of the causative agents of coccidiosis in chickens.</title>
        <authorList>
            <person name="Reid A.J."/>
            <person name="Blake D."/>
            <person name="Billington K."/>
            <person name="Browne H."/>
            <person name="Dunn M."/>
            <person name="Hung S."/>
            <person name="Kawahara F."/>
            <person name="Miranda-Saavedra D."/>
            <person name="Mourier T."/>
            <person name="Nagra H."/>
            <person name="Otto T.D."/>
            <person name="Rawlings N."/>
            <person name="Sanchez A."/>
            <person name="Sanders M."/>
            <person name="Subramaniam C."/>
            <person name="Tay Y."/>
            <person name="Dear P."/>
            <person name="Doerig C."/>
            <person name="Gruber A."/>
            <person name="Parkinson J."/>
            <person name="Shirley M."/>
            <person name="Wan K.L."/>
            <person name="Berriman M."/>
            <person name="Tomley F."/>
            <person name="Pain A."/>
        </authorList>
    </citation>
    <scope>NUCLEOTIDE SEQUENCE [LARGE SCALE GENOMIC DNA]</scope>
    <source>
        <strain evidence="3">Houghton</strain>
    </source>
</reference>
<dbReference type="AlphaFoldDB" id="U6H789"/>
<keyword evidence="2" id="KW-0732">Signal</keyword>
<protein>
    <submittedName>
        <fullName evidence="3">Uncharacterized protein</fullName>
    </submittedName>
</protein>
<organism evidence="3 4">
    <name type="scientific">Eimeria praecox</name>
    <dbReference type="NCBI Taxonomy" id="51316"/>
    <lineage>
        <taxon>Eukaryota</taxon>
        <taxon>Sar</taxon>
        <taxon>Alveolata</taxon>
        <taxon>Apicomplexa</taxon>
        <taxon>Conoidasida</taxon>
        <taxon>Coccidia</taxon>
        <taxon>Eucoccidiorida</taxon>
        <taxon>Eimeriorina</taxon>
        <taxon>Eimeriidae</taxon>
        <taxon>Eimeria</taxon>
    </lineage>
</organism>
<evidence type="ECO:0000256" key="2">
    <source>
        <dbReference type="SAM" id="SignalP"/>
    </source>
</evidence>
<dbReference type="OrthoDB" id="10618154at2759"/>
<sequence>MFPGCDAATAGYCLLALVRLPVSACFAPHHHLSRRGGLSPVSWTCTEVLEKMSPAGGAAAATEDTPDSPACIRLVAGASLSAVKDYAMEALRRPYLQSTATAGALLQFCGAPLMQLLAVDAVAGRIFFLQRNPSPPLPPSRRLSQKQGSPQMGVPISPEDTGGPPTSVPLEGPAAFAWGAPLSENPQGAQGASRVPASWGVDWRQPQKQGSPQMGVPISPEDTGGPPTSGPLEGPTAFAWGAPLSEDPQGAQGASRVPASWGVDWRQSLATSSSKPPHPEKVQHLRRQAAETEADKRDKASSPREGAASETASCRDRG</sequence>
<evidence type="ECO:0000313" key="4">
    <source>
        <dbReference type="Proteomes" id="UP000018201"/>
    </source>
</evidence>
<reference evidence="3" key="2">
    <citation type="submission" date="2013-10" db="EMBL/GenBank/DDBJ databases">
        <authorList>
            <person name="Aslett M."/>
        </authorList>
    </citation>
    <scope>NUCLEOTIDE SEQUENCE [LARGE SCALE GENOMIC DNA]</scope>
    <source>
        <strain evidence="3">Houghton</strain>
    </source>
</reference>
<proteinExistence type="predicted"/>
<feature type="compositionally biased region" description="Basic and acidic residues" evidence="1">
    <location>
        <begin position="277"/>
        <end position="302"/>
    </location>
</feature>
<evidence type="ECO:0000256" key="1">
    <source>
        <dbReference type="SAM" id="MobiDB-lite"/>
    </source>
</evidence>
<name>U6H789_9EIME</name>
<feature type="region of interest" description="Disordered" evidence="1">
    <location>
        <begin position="130"/>
        <end position="318"/>
    </location>
</feature>
<feature type="chain" id="PRO_5004670571" evidence="2">
    <location>
        <begin position="25"/>
        <end position="318"/>
    </location>
</feature>
<keyword evidence="4" id="KW-1185">Reference proteome</keyword>
<dbReference type="VEuPathDB" id="ToxoDB:EPH_0069640"/>